<comment type="caution">
    <text evidence="2">The sequence shown here is derived from an EMBL/GenBank/DDBJ whole genome shotgun (WGS) entry which is preliminary data.</text>
</comment>
<evidence type="ECO:0000313" key="2">
    <source>
        <dbReference type="EMBL" id="KAF5835222.1"/>
    </source>
</evidence>
<gene>
    <name evidence="2" type="ORF">DUNSADRAFT_7711</name>
</gene>
<dbReference type="EMBL" id="MU069716">
    <property type="protein sequence ID" value="KAF5835222.1"/>
    <property type="molecule type" value="Genomic_DNA"/>
</dbReference>
<feature type="signal peptide" evidence="1">
    <location>
        <begin position="1"/>
        <end position="27"/>
    </location>
</feature>
<feature type="chain" id="PRO_5046182210" description="Encoded protein" evidence="1">
    <location>
        <begin position="28"/>
        <end position="68"/>
    </location>
</feature>
<evidence type="ECO:0000313" key="3">
    <source>
        <dbReference type="Proteomes" id="UP000815325"/>
    </source>
</evidence>
<keyword evidence="1" id="KW-0732">Signal</keyword>
<evidence type="ECO:0008006" key="4">
    <source>
        <dbReference type="Google" id="ProtNLM"/>
    </source>
</evidence>
<evidence type="ECO:0000256" key="1">
    <source>
        <dbReference type="SAM" id="SignalP"/>
    </source>
</evidence>
<sequence length="68" mass="7721">MTKTGAQTHMRTCKDIVCLLCIHLTQGAHISLYNDKQKRQIEDCPVLLWLCDMQAGIFMPLKAKRASC</sequence>
<dbReference type="Proteomes" id="UP000815325">
    <property type="component" value="Unassembled WGS sequence"/>
</dbReference>
<protein>
    <recommendedName>
        <fullName evidence="4">Encoded protein</fullName>
    </recommendedName>
</protein>
<proteinExistence type="predicted"/>
<reference evidence="2" key="1">
    <citation type="submission" date="2017-08" db="EMBL/GenBank/DDBJ databases">
        <authorList>
            <person name="Polle J.E."/>
            <person name="Barry K."/>
            <person name="Cushman J."/>
            <person name="Schmutz J."/>
            <person name="Tran D."/>
            <person name="Hathwaick L.T."/>
            <person name="Yim W.C."/>
            <person name="Jenkins J."/>
            <person name="Mckie-Krisberg Z.M."/>
            <person name="Prochnik S."/>
            <person name="Lindquist E."/>
            <person name="Dockter R.B."/>
            <person name="Adam C."/>
            <person name="Molina H."/>
            <person name="Bunkerborg J."/>
            <person name="Jin E."/>
            <person name="Buchheim M."/>
            <person name="Magnuson J."/>
        </authorList>
    </citation>
    <scope>NUCLEOTIDE SEQUENCE</scope>
    <source>
        <strain evidence="2">CCAP 19/18</strain>
    </source>
</reference>
<keyword evidence="3" id="KW-1185">Reference proteome</keyword>
<organism evidence="2 3">
    <name type="scientific">Dunaliella salina</name>
    <name type="common">Green alga</name>
    <name type="synonym">Protococcus salinus</name>
    <dbReference type="NCBI Taxonomy" id="3046"/>
    <lineage>
        <taxon>Eukaryota</taxon>
        <taxon>Viridiplantae</taxon>
        <taxon>Chlorophyta</taxon>
        <taxon>core chlorophytes</taxon>
        <taxon>Chlorophyceae</taxon>
        <taxon>CS clade</taxon>
        <taxon>Chlamydomonadales</taxon>
        <taxon>Dunaliellaceae</taxon>
        <taxon>Dunaliella</taxon>
    </lineage>
</organism>
<accession>A0ABQ7GKT3</accession>
<name>A0ABQ7GKT3_DUNSA</name>